<dbReference type="PANTHER" id="PTHR34598">
    <property type="entry name" value="BLL6449 PROTEIN"/>
    <property type="match status" value="1"/>
</dbReference>
<evidence type="ECO:0008006" key="6">
    <source>
        <dbReference type="Google" id="ProtNLM"/>
    </source>
</evidence>
<dbReference type="InterPro" id="IPR036282">
    <property type="entry name" value="Glutathione-S-Trfase_C_sf"/>
</dbReference>
<protein>
    <recommendedName>
        <fullName evidence="6">Glutathione S-transferase</fullName>
    </recommendedName>
</protein>
<evidence type="ECO:0000313" key="5">
    <source>
        <dbReference type="Proteomes" id="UP000030752"/>
    </source>
</evidence>
<dbReference type="SFLD" id="SFLDS00019">
    <property type="entry name" value="Glutathione_Transferase_(cytos"/>
    <property type="match status" value="1"/>
</dbReference>
<dbReference type="OrthoDB" id="412788at2759"/>
<dbReference type="InterPro" id="IPR004046">
    <property type="entry name" value="GST_C"/>
</dbReference>
<dbReference type="InterPro" id="IPR036249">
    <property type="entry name" value="Thioredoxin-like_sf"/>
</dbReference>
<dbReference type="eggNOG" id="KOG0867">
    <property type="taxonomic scope" value="Eukaryota"/>
</dbReference>
<evidence type="ECO:0000259" key="2">
    <source>
        <dbReference type="PROSITE" id="PS50404"/>
    </source>
</evidence>
<proteinExistence type="inferred from homology"/>
<organism evidence="4 5">
    <name type="scientific">Cyphellophora europaea (strain CBS 101466)</name>
    <name type="common">Phialophora europaea</name>
    <dbReference type="NCBI Taxonomy" id="1220924"/>
    <lineage>
        <taxon>Eukaryota</taxon>
        <taxon>Fungi</taxon>
        <taxon>Dikarya</taxon>
        <taxon>Ascomycota</taxon>
        <taxon>Pezizomycotina</taxon>
        <taxon>Eurotiomycetes</taxon>
        <taxon>Chaetothyriomycetidae</taxon>
        <taxon>Chaetothyriales</taxon>
        <taxon>Cyphellophoraceae</taxon>
        <taxon>Cyphellophora</taxon>
    </lineage>
</organism>
<dbReference type="PROSITE" id="PS50405">
    <property type="entry name" value="GST_CTER"/>
    <property type="match status" value="1"/>
</dbReference>
<feature type="domain" description="GST N-terminal" evidence="2">
    <location>
        <begin position="1"/>
        <end position="82"/>
    </location>
</feature>
<dbReference type="InterPro" id="IPR004045">
    <property type="entry name" value="Glutathione_S-Trfase_N"/>
</dbReference>
<dbReference type="Pfam" id="PF00043">
    <property type="entry name" value="GST_C"/>
    <property type="match status" value="1"/>
</dbReference>
<accession>W2S6I5</accession>
<dbReference type="Gene3D" id="3.40.30.10">
    <property type="entry name" value="Glutaredoxin"/>
    <property type="match status" value="1"/>
</dbReference>
<gene>
    <name evidence="4" type="ORF">HMPREF1541_10491</name>
</gene>
<dbReference type="PANTHER" id="PTHR34598:SF3">
    <property type="entry name" value="OXIDOREDUCTASE AN1597"/>
    <property type="match status" value="1"/>
</dbReference>
<dbReference type="Proteomes" id="UP000030752">
    <property type="component" value="Unassembled WGS sequence"/>
</dbReference>
<sequence length="503" mass="57450">MGITLYLDPCTINSRKVLSGLDLLGVPYEIKNVSFFKGEQKSPEFTKVNPCQTIPALTDGDLVLTESNAILAYAADLSKDESFYPKDLRKRAQVNRWLLWEASIWFATNYVYVIENVAKPWIFKADPDSKALGDEEPKWRKGAGILNDQLGKNKFLVGDTPTIADIAVAAPLHLWGPSKVPIDEYPNLKRWIQDIEKIPEWNKRQAAVDDNLMPGHKSASGIINGTNNGTSNGSVRATINYTKDLGDKLTEIYFYEDEKAKGIHEPGDDPHEMAFHDGWHRVHEFSEDRHGFAVKDFNASFNGAWEDEEAVRSKFYPEIVEFLKRETGAKKVLVFDHTIRTAANQAKKLTQETNTSQRAPVMLVHCDYTAESGPLRVRQLLPDEAEELLKSRVAFINVWKPLNKVEERPLAMCDVSSAPPDDFFKLYLRYRDRVGENYVMRHSDRHKWWYFPEITPDKVILLKTYDSDKNRAQFVGHTAFEDPTSAKDAKMRESVEIRTIAFF</sequence>
<dbReference type="SUPFAM" id="SSF52833">
    <property type="entry name" value="Thioredoxin-like"/>
    <property type="match status" value="1"/>
</dbReference>
<dbReference type="InterPro" id="IPR040079">
    <property type="entry name" value="Glutathione_S-Trfase"/>
</dbReference>
<dbReference type="SFLD" id="SFLDG00358">
    <property type="entry name" value="Main_(cytGST)"/>
    <property type="match status" value="1"/>
</dbReference>
<dbReference type="InterPro" id="IPR010987">
    <property type="entry name" value="Glutathione-S-Trfase_C-like"/>
</dbReference>
<name>W2S6I5_CYPE1</name>
<dbReference type="Pfam" id="PF02798">
    <property type="entry name" value="GST_N"/>
    <property type="match status" value="1"/>
</dbReference>
<reference evidence="4 5" key="1">
    <citation type="submission" date="2013-03" db="EMBL/GenBank/DDBJ databases">
        <title>The Genome Sequence of Phialophora europaea CBS 101466.</title>
        <authorList>
            <consortium name="The Broad Institute Genomics Platform"/>
            <person name="Cuomo C."/>
            <person name="de Hoog S."/>
            <person name="Gorbushina A."/>
            <person name="Walker B."/>
            <person name="Young S.K."/>
            <person name="Zeng Q."/>
            <person name="Gargeya S."/>
            <person name="Fitzgerald M."/>
            <person name="Haas B."/>
            <person name="Abouelleil A."/>
            <person name="Allen A.W."/>
            <person name="Alvarado L."/>
            <person name="Arachchi H.M."/>
            <person name="Berlin A.M."/>
            <person name="Chapman S.B."/>
            <person name="Gainer-Dewar J."/>
            <person name="Goldberg J."/>
            <person name="Griggs A."/>
            <person name="Gujja S."/>
            <person name="Hansen M."/>
            <person name="Howarth C."/>
            <person name="Imamovic A."/>
            <person name="Ireland A."/>
            <person name="Larimer J."/>
            <person name="McCowan C."/>
            <person name="Murphy C."/>
            <person name="Pearson M."/>
            <person name="Poon T.W."/>
            <person name="Priest M."/>
            <person name="Roberts A."/>
            <person name="Saif S."/>
            <person name="Shea T."/>
            <person name="Sisk P."/>
            <person name="Sykes S."/>
            <person name="Wortman J."/>
            <person name="Nusbaum C."/>
            <person name="Birren B."/>
        </authorList>
    </citation>
    <scope>NUCLEOTIDE SEQUENCE [LARGE SCALE GENOMIC DNA]</scope>
    <source>
        <strain evidence="4 5">CBS 101466</strain>
    </source>
</reference>
<dbReference type="RefSeq" id="XP_008713384.1">
    <property type="nucleotide sequence ID" value="XM_008715162.1"/>
</dbReference>
<dbReference type="HOGENOM" id="CLU_043411_0_0_1"/>
<dbReference type="Gene3D" id="1.20.1050.10">
    <property type="match status" value="1"/>
</dbReference>
<evidence type="ECO:0000313" key="4">
    <source>
        <dbReference type="EMBL" id="ETN44311.1"/>
    </source>
</evidence>
<dbReference type="InterPro" id="IPR044053">
    <property type="entry name" value="AsaB-like"/>
</dbReference>
<evidence type="ECO:0000256" key="1">
    <source>
        <dbReference type="ARBA" id="ARBA00023604"/>
    </source>
</evidence>
<dbReference type="SUPFAM" id="SSF47616">
    <property type="entry name" value="GST C-terminal domain-like"/>
    <property type="match status" value="1"/>
</dbReference>
<dbReference type="VEuPathDB" id="FungiDB:HMPREF1541_10491"/>
<dbReference type="EMBL" id="KB822715">
    <property type="protein sequence ID" value="ETN44311.1"/>
    <property type="molecule type" value="Genomic_DNA"/>
</dbReference>
<dbReference type="STRING" id="1220924.W2S6I5"/>
<keyword evidence="5" id="KW-1185">Reference proteome</keyword>
<dbReference type="GO" id="GO:0016491">
    <property type="term" value="F:oxidoreductase activity"/>
    <property type="evidence" value="ECO:0007669"/>
    <property type="project" value="InterPro"/>
</dbReference>
<feature type="domain" description="GST C-terminal" evidence="3">
    <location>
        <begin position="87"/>
        <end position="222"/>
    </location>
</feature>
<dbReference type="NCBIfam" id="NF041278">
    <property type="entry name" value="CmcJ_NvfI_EfuI"/>
    <property type="match status" value="1"/>
</dbReference>
<dbReference type="PROSITE" id="PS50404">
    <property type="entry name" value="GST_NTER"/>
    <property type="match status" value="1"/>
</dbReference>
<dbReference type="AlphaFoldDB" id="W2S6I5"/>
<dbReference type="GeneID" id="19977830"/>
<evidence type="ECO:0000259" key="3">
    <source>
        <dbReference type="PROSITE" id="PS50405"/>
    </source>
</evidence>
<comment type="similarity">
    <text evidence="1">Belongs to the asaB hydroxylase/desaturase family.</text>
</comment>
<dbReference type="InParanoid" id="W2S6I5"/>